<keyword evidence="7 8" id="KW-0472">Membrane</keyword>
<dbReference type="CDD" id="cd09631">
    <property type="entry name" value="DOMON_DOH"/>
    <property type="match status" value="1"/>
</dbReference>
<evidence type="ECO:0008006" key="14">
    <source>
        <dbReference type="Google" id="ProtNLM"/>
    </source>
</evidence>
<name>A0A0K9NY75_ZOSMR</name>
<evidence type="ECO:0000256" key="6">
    <source>
        <dbReference type="ARBA" id="ARBA00022989"/>
    </source>
</evidence>
<comment type="caution">
    <text evidence="12">The sequence shown here is derived from an EMBL/GenBank/DDBJ whole genome shotgun (WGS) entry which is preliminary data.</text>
</comment>
<dbReference type="Proteomes" id="UP000036987">
    <property type="component" value="Unassembled WGS sequence"/>
</dbReference>
<dbReference type="Pfam" id="PF03188">
    <property type="entry name" value="Cytochrom_B561"/>
    <property type="match status" value="1"/>
</dbReference>
<evidence type="ECO:0000313" key="12">
    <source>
        <dbReference type="EMBL" id="KMZ61689.1"/>
    </source>
</evidence>
<dbReference type="Gene3D" id="1.20.120.1770">
    <property type="match status" value="1"/>
</dbReference>
<keyword evidence="2" id="KW-0813">Transport</keyword>
<dbReference type="PROSITE" id="PS50836">
    <property type="entry name" value="DOMON"/>
    <property type="match status" value="1"/>
</dbReference>
<dbReference type="AlphaFoldDB" id="A0A0K9NY75"/>
<feature type="transmembrane region" description="Helical" evidence="8">
    <location>
        <begin position="289"/>
        <end position="307"/>
    </location>
</feature>
<dbReference type="GO" id="GO:0016020">
    <property type="term" value="C:membrane"/>
    <property type="evidence" value="ECO:0007669"/>
    <property type="project" value="UniProtKB-SubCell"/>
</dbReference>
<feature type="transmembrane region" description="Helical" evidence="8">
    <location>
        <begin position="252"/>
        <end position="277"/>
    </location>
</feature>
<reference evidence="13" key="1">
    <citation type="journal article" date="2016" name="Nature">
        <title>The genome of the seagrass Zostera marina reveals angiosperm adaptation to the sea.</title>
        <authorList>
            <person name="Olsen J.L."/>
            <person name="Rouze P."/>
            <person name="Verhelst B."/>
            <person name="Lin Y.-C."/>
            <person name="Bayer T."/>
            <person name="Collen J."/>
            <person name="Dattolo E."/>
            <person name="De Paoli E."/>
            <person name="Dittami S."/>
            <person name="Maumus F."/>
            <person name="Michel G."/>
            <person name="Kersting A."/>
            <person name="Lauritano C."/>
            <person name="Lohaus R."/>
            <person name="Toepel M."/>
            <person name="Tonon T."/>
            <person name="Vanneste K."/>
            <person name="Amirebrahimi M."/>
            <person name="Brakel J."/>
            <person name="Bostroem C."/>
            <person name="Chovatia M."/>
            <person name="Grimwood J."/>
            <person name="Jenkins J.W."/>
            <person name="Jueterbock A."/>
            <person name="Mraz A."/>
            <person name="Stam W.T."/>
            <person name="Tice H."/>
            <person name="Bornberg-Bauer E."/>
            <person name="Green P.J."/>
            <person name="Pearson G.A."/>
            <person name="Procaccini G."/>
            <person name="Duarte C.M."/>
            <person name="Schmutz J."/>
            <person name="Reusch T.B.H."/>
            <person name="Van de Peer Y."/>
        </authorList>
    </citation>
    <scope>NUCLEOTIDE SEQUENCE [LARGE SCALE GENOMIC DNA]</scope>
    <source>
        <strain evidence="13">cv. Finnish</strain>
    </source>
</reference>
<evidence type="ECO:0000256" key="9">
    <source>
        <dbReference type="SAM" id="SignalP"/>
    </source>
</evidence>
<keyword evidence="13" id="KW-1185">Reference proteome</keyword>
<keyword evidence="4 9" id="KW-0732">Signal</keyword>
<comment type="subcellular location">
    <subcellularLocation>
        <location evidence="1">Membrane</location>
    </subcellularLocation>
</comment>
<dbReference type="InterPro" id="IPR005018">
    <property type="entry name" value="DOMON_domain"/>
</dbReference>
<keyword evidence="5" id="KW-0249">Electron transport</keyword>
<dbReference type="OMA" id="LHICIQF"/>
<accession>A0A0K9NY75</accession>
<evidence type="ECO:0000256" key="5">
    <source>
        <dbReference type="ARBA" id="ARBA00022982"/>
    </source>
</evidence>
<keyword evidence="6 8" id="KW-1133">Transmembrane helix</keyword>
<feature type="transmembrane region" description="Helical" evidence="8">
    <location>
        <begin position="328"/>
        <end position="346"/>
    </location>
</feature>
<dbReference type="SMART" id="SM00664">
    <property type="entry name" value="DoH"/>
    <property type="match status" value="1"/>
</dbReference>
<protein>
    <recommendedName>
        <fullName evidence="14">Cytochrome b561 and DOMON domain-containing protein</fullName>
    </recommendedName>
</protein>
<keyword evidence="3 8" id="KW-0812">Transmembrane</keyword>
<evidence type="ECO:0000259" key="11">
    <source>
        <dbReference type="PROSITE" id="PS50939"/>
    </source>
</evidence>
<evidence type="ECO:0000256" key="2">
    <source>
        <dbReference type="ARBA" id="ARBA00022448"/>
    </source>
</evidence>
<evidence type="ECO:0000256" key="4">
    <source>
        <dbReference type="ARBA" id="ARBA00022729"/>
    </source>
</evidence>
<feature type="chain" id="PRO_5005527469" description="Cytochrome b561 and DOMON domain-containing protein" evidence="9">
    <location>
        <begin position="33"/>
        <end position="382"/>
    </location>
</feature>
<dbReference type="PANTHER" id="PTHR23130:SF115">
    <property type="entry name" value="OS01G0680900 PROTEIN"/>
    <property type="match status" value="1"/>
</dbReference>
<dbReference type="EMBL" id="LFYR01001452">
    <property type="protein sequence ID" value="KMZ61689.1"/>
    <property type="molecule type" value="Genomic_DNA"/>
</dbReference>
<dbReference type="InterPro" id="IPR006593">
    <property type="entry name" value="Cyt_b561/ferric_Rdtase_TM"/>
</dbReference>
<feature type="domain" description="Cytochrome b561" evidence="11">
    <location>
        <begin position="185"/>
        <end position="378"/>
    </location>
</feature>
<dbReference type="STRING" id="29655.A0A0K9NY75"/>
<dbReference type="InterPro" id="IPR045266">
    <property type="entry name" value="DOH_DOMON"/>
</dbReference>
<evidence type="ECO:0000259" key="10">
    <source>
        <dbReference type="PROSITE" id="PS50836"/>
    </source>
</evidence>
<organism evidence="12 13">
    <name type="scientific">Zostera marina</name>
    <name type="common">Eelgrass</name>
    <dbReference type="NCBI Taxonomy" id="29655"/>
    <lineage>
        <taxon>Eukaryota</taxon>
        <taxon>Viridiplantae</taxon>
        <taxon>Streptophyta</taxon>
        <taxon>Embryophyta</taxon>
        <taxon>Tracheophyta</taxon>
        <taxon>Spermatophyta</taxon>
        <taxon>Magnoliopsida</taxon>
        <taxon>Liliopsida</taxon>
        <taxon>Zosteraceae</taxon>
        <taxon>Zostera</taxon>
    </lineage>
</organism>
<evidence type="ECO:0000256" key="7">
    <source>
        <dbReference type="ARBA" id="ARBA00023136"/>
    </source>
</evidence>
<dbReference type="Pfam" id="PF03351">
    <property type="entry name" value="DOMON"/>
    <property type="match status" value="1"/>
</dbReference>
<evidence type="ECO:0000313" key="13">
    <source>
        <dbReference type="Proteomes" id="UP000036987"/>
    </source>
</evidence>
<feature type="transmembrane region" description="Helical" evidence="8">
    <location>
        <begin position="352"/>
        <end position="375"/>
    </location>
</feature>
<gene>
    <name evidence="12" type="ORF">ZOSMA_50G01070</name>
</gene>
<feature type="domain" description="DOMON" evidence="10">
    <location>
        <begin position="62"/>
        <end position="176"/>
    </location>
</feature>
<feature type="transmembrane region" description="Helical" evidence="8">
    <location>
        <begin position="222"/>
        <end position="240"/>
    </location>
</feature>
<evidence type="ECO:0000256" key="1">
    <source>
        <dbReference type="ARBA" id="ARBA00004370"/>
    </source>
</evidence>
<sequence length="382" mass="42828">MLYPSSPSFPTLVPFLLFLLLLPSLLFSTVDAQSDACISDLGAFLPAPFNASSGFNCTRIWNDFVLRYSQNKYHVLSVIVSSTYTSGWIGMGFSDDGKMVGSSAMVGWVGRDDKPHIREYYLGGKISSKVRVKKGNLDIIQSTPPAIAVFGPNLYMAFQLKFQAPITNQSILFAFGVTNPVKSVLSKHEDMTSIYYDFSPEAAAVTNVTYSFKYPYELKRNHGILAIMGWGVLLPIGAIVSRYCREWDPWWFYLHICIQFVGFIIGLAAFVTGLSLYDKLHTNVNVHRGIGIFVFVLGSLQVLAFFVKPNIDSKYRRYWNWYHHWFGRFTLFFAALNIALGIRAGGAAQDWLVGYGIILATILVTVVALETMFCLRSKSPKL</sequence>
<dbReference type="CDD" id="cd08760">
    <property type="entry name" value="Cyt_b561_FRRS1_like"/>
    <property type="match status" value="1"/>
</dbReference>
<feature type="signal peptide" evidence="9">
    <location>
        <begin position="1"/>
        <end position="32"/>
    </location>
</feature>
<evidence type="ECO:0000256" key="3">
    <source>
        <dbReference type="ARBA" id="ARBA00022692"/>
    </source>
</evidence>
<evidence type="ECO:0000256" key="8">
    <source>
        <dbReference type="SAM" id="Phobius"/>
    </source>
</evidence>
<proteinExistence type="predicted"/>
<dbReference type="SMART" id="SM00665">
    <property type="entry name" value="B561"/>
    <property type="match status" value="1"/>
</dbReference>
<dbReference type="PROSITE" id="PS50939">
    <property type="entry name" value="CYTOCHROME_B561"/>
    <property type="match status" value="1"/>
</dbReference>
<dbReference type="OrthoDB" id="19261at2759"/>
<dbReference type="PANTHER" id="PTHR23130">
    <property type="entry name" value="CYTOCHROME B561 AND DOMON DOMAIN-CONTAINING PROTEIN"/>
    <property type="match status" value="1"/>
</dbReference>